<dbReference type="eggNOG" id="ENOG502SRVK">
    <property type="taxonomic scope" value="Eukaryota"/>
</dbReference>
<keyword evidence="1" id="KW-1133">Transmembrane helix</keyword>
<dbReference type="AlphaFoldDB" id="I7MFD8"/>
<accession>I7MFD8</accession>
<protein>
    <submittedName>
        <fullName evidence="2">Transmembrane protein, putative</fullName>
    </submittedName>
</protein>
<evidence type="ECO:0000313" key="2">
    <source>
        <dbReference type="EMBL" id="EAR83821.3"/>
    </source>
</evidence>
<sequence length="623" mass="72079">MIRNIGEKILQNKKVLMLIERLSFLVLLAGILYTTYVANDSEYSKIEENALSPSLGRMNTQNPNLLDYFKQISESMANYTEQKEVLQFLEKFFDENNMEYQVQNFTQKTENGVEQRQNIAGLYRSKRSNNYECNLISFDINPVHKKISIPFALAFAKYYENHKVNYLSRDIIFLGYDSRGKKYGYSVEQFIKENLSENSQIPKCGVIRQALNLDLDSNFQQLYLKTLGFDGKVPDRDYFLGFNNMMHEALSESGFKYSEISFKIPNMLGNFLERILHEVGQQLQMVFPLDFFKNFKYFFHILMSGIYGDKHDAHSQMIYHGIQAITIKGKYNPKIQTDNSNTITQLFNAVESSQRANFSLDEQLHAGSTLYYPLTKNRQITIKLLPISIILVCAPFAIQYLKEYFNKKNDPQTNLVKIHARTLIGVFHSFFMLSLPTVAQILYPYVFPNSGDPVFCQDWSSFSHPQLLNLFYLLAALIILTRLLFKIILEYVVLKGILKCSLKESKSDGDFSATANGLILGLFTIIYLFINTSIAYISITLMCPLFYISKPLIPRSAKDFLRTVAIFACYYLVYTAISQFQLNYLNETIEAVITQQCIQTSKVWFALCILFNLVWNKIEIYLI</sequence>
<evidence type="ECO:0000256" key="1">
    <source>
        <dbReference type="SAM" id="Phobius"/>
    </source>
</evidence>
<name>I7MFD8_TETTS</name>
<keyword evidence="1 2" id="KW-0812">Transmembrane</keyword>
<dbReference type="Proteomes" id="UP000009168">
    <property type="component" value="Unassembled WGS sequence"/>
</dbReference>
<reference evidence="3" key="1">
    <citation type="journal article" date="2006" name="PLoS Biol.">
        <title>Macronuclear genome sequence of the ciliate Tetrahymena thermophila, a model eukaryote.</title>
        <authorList>
            <person name="Eisen J.A."/>
            <person name="Coyne R.S."/>
            <person name="Wu M."/>
            <person name="Wu D."/>
            <person name="Thiagarajan M."/>
            <person name="Wortman J.R."/>
            <person name="Badger J.H."/>
            <person name="Ren Q."/>
            <person name="Amedeo P."/>
            <person name="Jones K.M."/>
            <person name="Tallon L.J."/>
            <person name="Delcher A.L."/>
            <person name="Salzberg S.L."/>
            <person name="Silva J.C."/>
            <person name="Haas B.J."/>
            <person name="Majoros W.H."/>
            <person name="Farzad M."/>
            <person name="Carlton J.M."/>
            <person name="Smith R.K. Jr."/>
            <person name="Garg J."/>
            <person name="Pearlman R.E."/>
            <person name="Karrer K.M."/>
            <person name="Sun L."/>
            <person name="Manning G."/>
            <person name="Elde N.C."/>
            <person name="Turkewitz A.P."/>
            <person name="Asai D.J."/>
            <person name="Wilkes D.E."/>
            <person name="Wang Y."/>
            <person name="Cai H."/>
            <person name="Collins K."/>
            <person name="Stewart B.A."/>
            <person name="Lee S.R."/>
            <person name="Wilamowska K."/>
            <person name="Weinberg Z."/>
            <person name="Ruzzo W.L."/>
            <person name="Wloga D."/>
            <person name="Gaertig J."/>
            <person name="Frankel J."/>
            <person name="Tsao C.-C."/>
            <person name="Gorovsky M.A."/>
            <person name="Keeling P.J."/>
            <person name="Waller R.F."/>
            <person name="Patron N.J."/>
            <person name="Cherry J.M."/>
            <person name="Stover N.A."/>
            <person name="Krieger C.J."/>
            <person name="del Toro C."/>
            <person name="Ryder H.F."/>
            <person name="Williamson S.C."/>
            <person name="Barbeau R.A."/>
            <person name="Hamilton E.P."/>
            <person name="Orias E."/>
        </authorList>
    </citation>
    <scope>NUCLEOTIDE SEQUENCE [LARGE SCALE GENOMIC DNA]</scope>
    <source>
        <strain evidence="3">SB210</strain>
    </source>
</reference>
<dbReference type="InterPro" id="IPR007246">
    <property type="entry name" value="Gaa1"/>
</dbReference>
<dbReference type="GO" id="GO:0042765">
    <property type="term" value="C:GPI-anchor transamidase complex"/>
    <property type="evidence" value="ECO:0007669"/>
    <property type="project" value="InterPro"/>
</dbReference>
<feature type="transmembrane region" description="Helical" evidence="1">
    <location>
        <begin position="470"/>
        <end position="494"/>
    </location>
</feature>
<feature type="transmembrane region" description="Helical" evidence="1">
    <location>
        <begin position="21"/>
        <end position="38"/>
    </location>
</feature>
<feature type="transmembrane region" description="Helical" evidence="1">
    <location>
        <begin position="560"/>
        <end position="577"/>
    </location>
</feature>
<dbReference type="GO" id="GO:0016255">
    <property type="term" value="P:attachment of GPI anchor to protein"/>
    <property type="evidence" value="ECO:0007669"/>
    <property type="project" value="TreeGrafter"/>
</dbReference>
<dbReference type="RefSeq" id="XP_001031484.3">
    <property type="nucleotide sequence ID" value="XM_001031484.3"/>
</dbReference>
<dbReference type="InParanoid" id="I7MFD8"/>
<dbReference type="Pfam" id="PF04114">
    <property type="entry name" value="Gaa1"/>
    <property type="match status" value="1"/>
</dbReference>
<dbReference type="KEGG" id="tet:TTHERM_00823820"/>
<dbReference type="PANTHER" id="PTHR13304">
    <property type="entry name" value="GLYCOSYLPHOSPHATIDYLINOSITOL ANCHOR ATTACHMENT 1 PROTEIN"/>
    <property type="match status" value="1"/>
</dbReference>
<proteinExistence type="predicted"/>
<evidence type="ECO:0000313" key="3">
    <source>
        <dbReference type="Proteomes" id="UP000009168"/>
    </source>
</evidence>
<gene>
    <name evidence="2" type="ORF">TTHERM_00823820</name>
</gene>
<dbReference type="GeneID" id="7842719"/>
<dbReference type="EMBL" id="GG662466">
    <property type="protein sequence ID" value="EAR83821.3"/>
    <property type="molecule type" value="Genomic_DNA"/>
</dbReference>
<dbReference type="STRING" id="312017.I7MFD8"/>
<feature type="transmembrane region" description="Helical" evidence="1">
    <location>
        <begin position="422"/>
        <end position="443"/>
    </location>
</feature>
<keyword evidence="1" id="KW-0472">Membrane</keyword>
<dbReference type="PANTHER" id="PTHR13304:SF0">
    <property type="entry name" value="GLYCOSYLPHOSPHATIDYLINOSITOL ANCHOR ATTACHMENT 1 PROTEIN"/>
    <property type="match status" value="1"/>
</dbReference>
<feature type="transmembrane region" description="Helical" evidence="1">
    <location>
        <begin position="384"/>
        <end position="401"/>
    </location>
</feature>
<dbReference type="OrthoDB" id="293435at2759"/>
<keyword evidence="3" id="KW-1185">Reference proteome</keyword>
<feature type="transmembrane region" description="Helical" evidence="1">
    <location>
        <begin position="515"/>
        <end position="548"/>
    </location>
</feature>
<organism evidence="2 3">
    <name type="scientific">Tetrahymena thermophila (strain SB210)</name>
    <dbReference type="NCBI Taxonomy" id="312017"/>
    <lineage>
        <taxon>Eukaryota</taxon>
        <taxon>Sar</taxon>
        <taxon>Alveolata</taxon>
        <taxon>Ciliophora</taxon>
        <taxon>Intramacronucleata</taxon>
        <taxon>Oligohymenophorea</taxon>
        <taxon>Hymenostomatida</taxon>
        <taxon>Tetrahymenina</taxon>
        <taxon>Tetrahymenidae</taxon>
        <taxon>Tetrahymena</taxon>
    </lineage>
</organism>